<organism evidence="1 2">
    <name type="scientific">Gibberella intermedia</name>
    <name type="common">Bulb rot disease fungus</name>
    <name type="synonym">Fusarium proliferatum</name>
    <dbReference type="NCBI Taxonomy" id="948311"/>
    <lineage>
        <taxon>Eukaryota</taxon>
        <taxon>Fungi</taxon>
        <taxon>Dikarya</taxon>
        <taxon>Ascomycota</taxon>
        <taxon>Pezizomycotina</taxon>
        <taxon>Sordariomycetes</taxon>
        <taxon>Hypocreomycetidae</taxon>
        <taxon>Hypocreales</taxon>
        <taxon>Nectriaceae</taxon>
        <taxon>Fusarium</taxon>
        <taxon>Fusarium fujikuroi species complex</taxon>
    </lineage>
</organism>
<proteinExistence type="predicted"/>
<name>A0A420RRA9_GIBIN</name>
<gene>
    <name evidence="1" type="ORF">BFJ72_g15159</name>
</gene>
<sequence length="326" mass="35299">MGERSDILRSMHRAMKGEQRELMTDPSADSHVIGRIAAKGLDDELHDRPYLVVDGIDGRAHYLKLPAGADLAGLPIGGILEAKPPAQERAVDRSILAAARDGICTAASHQAQLAQASDRDPQATGYVERTADGVWAVPADLLQKARQHDAQKVAGHSIELRSHLSVEQQIKAMGATWLDRGLVADGAKGLQPTGQGFGAQVREAMDQRVDFLAGQGLAEPWGQRIILARNLLATLRDRELASVGQSLQQQIGKAWHPVQDGQRVSGVYRQSIQLASGHFAILDDGMGFHLVPWKPVIEQRLGLQVSAIVRGQSVTWQLGHRRGIGI</sequence>
<reference evidence="1 2" key="1">
    <citation type="journal article" date="2018" name="Sci. Rep.">
        <title>Characterisation of pathogen-specific regions and novel effector candidates in Fusarium oxysporum f. sp. cepae.</title>
        <authorList>
            <person name="Armitage A.D."/>
            <person name="Taylor A."/>
            <person name="Sobczyk M.K."/>
            <person name="Baxter L."/>
            <person name="Greenfield B.P."/>
            <person name="Bates H.J."/>
            <person name="Wilson F."/>
            <person name="Jackson A.C."/>
            <person name="Ott S."/>
            <person name="Harrison R.J."/>
            <person name="Clarkson J.P."/>
        </authorList>
    </citation>
    <scope>NUCLEOTIDE SEQUENCE [LARGE SCALE GENOMIC DNA]</scope>
    <source>
        <strain evidence="1 2">Fp_A8</strain>
    </source>
</reference>
<feature type="non-terminal residue" evidence="1">
    <location>
        <position position="1"/>
    </location>
</feature>
<dbReference type="Proteomes" id="UP000283569">
    <property type="component" value="Unassembled WGS sequence"/>
</dbReference>
<dbReference type="EMBL" id="MRDB01000195">
    <property type="protein sequence ID" value="RKL19572.1"/>
    <property type="molecule type" value="Genomic_DNA"/>
</dbReference>
<evidence type="ECO:0000313" key="2">
    <source>
        <dbReference type="Proteomes" id="UP000283569"/>
    </source>
</evidence>
<evidence type="ECO:0000313" key="1">
    <source>
        <dbReference type="EMBL" id="RKL19572.1"/>
    </source>
</evidence>
<dbReference type="AlphaFoldDB" id="A0A420RRA9"/>
<comment type="caution">
    <text evidence="1">The sequence shown here is derived from an EMBL/GenBank/DDBJ whole genome shotgun (WGS) entry which is preliminary data.</text>
</comment>
<accession>A0A420RRA9</accession>
<dbReference type="InterPro" id="IPR021795">
    <property type="entry name" value="DUF3363"/>
</dbReference>
<dbReference type="Pfam" id="PF11843">
    <property type="entry name" value="DUF3363"/>
    <property type="match status" value="1"/>
</dbReference>
<evidence type="ECO:0008006" key="3">
    <source>
        <dbReference type="Google" id="ProtNLM"/>
    </source>
</evidence>
<protein>
    <recommendedName>
        <fullName evidence="3">DUF3363 domain-containing protein</fullName>
    </recommendedName>
</protein>